<feature type="region of interest" description="Disordered" evidence="1">
    <location>
        <begin position="33"/>
        <end position="80"/>
    </location>
</feature>
<reference evidence="2" key="1">
    <citation type="journal article" date="2021" name="PeerJ">
        <title>Extensive microbial diversity within the chicken gut microbiome revealed by metagenomics and culture.</title>
        <authorList>
            <person name="Gilroy R."/>
            <person name="Ravi A."/>
            <person name="Getino M."/>
            <person name="Pursley I."/>
            <person name="Horton D.L."/>
            <person name="Alikhan N.F."/>
            <person name="Baker D."/>
            <person name="Gharbi K."/>
            <person name="Hall N."/>
            <person name="Watson M."/>
            <person name="Adriaenssens E.M."/>
            <person name="Foster-Nyarko E."/>
            <person name="Jarju S."/>
            <person name="Secka A."/>
            <person name="Antonio M."/>
            <person name="Oren A."/>
            <person name="Chaudhuri R.R."/>
            <person name="La Ragione R."/>
            <person name="Hildebrand F."/>
            <person name="Pallen M.J."/>
        </authorList>
    </citation>
    <scope>NUCLEOTIDE SEQUENCE</scope>
    <source>
        <strain evidence="2">CHK130-7132</strain>
    </source>
</reference>
<evidence type="ECO:0000313" key="2">
    <source>
        <dbReference type="EMBL" id="HJC70468.1"/>
    </source>
</evidence>
<sequence>MDEHTPSRRERATAGASALGAAALLALSFGPSALALSPSSPAPQSARVAVSTPAPGSATSAAGQRPDGEDDAREASVEEA</sequence>
<dbReference type="AlphaFoldDB" id="A0A9D2TIX0"/>
<protein>
    <submittedName>
        <fullName evidence="2">Uncharacterized protein</fullName>
    </submittedName>
</protein>
<gene>
    <name evidence="2" type="ORF">H9932_12455</name>
</gene>
<name>A0A9D2TIX0_9MICO</name>
<proteinExistence type="predicted"/>
<feature type="compositionally biased region" description="Low complexity" evidence="1">
    <location>
        <begin position="33"/>
        <end position="63"/>
    </location>
</feature>
<dbReference type="PROSITE" id="PS51318">
    <property type="entry name" value="TAT"/>
    <property type="match status" value="1"/>
</dbReference>
<organism evidence="2 3">
    <name type="scientific">Candidatus Brachybacterium intestinipullorum</name>
    <dbReference type="NCBI Taxonomy" id="2838512"/>
    <lineage>
        <taxon>Bacteria</taxon>
        <taxon>Bacillati</taxon>
        <taxon>Actinomycetota</taxon>
        <taxon>Actinomycetes</taxon>
        <taxon>Micrococcales</taxon>
        <taxon>Dermabacteraceae</taxon>
        <taxon>Brachybacterium</taxon>
    </lineage>
</organism>
<dbReference type="EMBL" id="DWWC01000262">
    <property type="protein sequence ID" value="HJC70468.1"/>
    <property type="molecule type" value="Genomic_DNA"/>
</dbReference>
<comment type="caution">
    <text evidence="2">The sequence shown here is derived from an EMBL/GenBank/DDBJ whole genome shotgun (WGS) entry which is preliminary data.</text>
</comment>
<dbReference type="Proteomes" id="UP000823854">
    <property type="component" value="Unassembled WGS sequence"/>
</dbReference>
<accession>A0A9D2TIX0</accession>
<dbReference type="InterPro" id="IPR006311">
    <property type="entry name" value="TAT_signal"/>
</dbReference>
<reference evidence="2" key="2">
    <citation type="submission" date="2021-04" db="EMBL/GenBank/DDBJ databases">
        <authorList>
            <person name="Gilroy R."/>
        </authorList>
    </citation>
    <scope>NUCLEOTIDE SEQUENCE</scope>
    <source>
        <strain evidence="2">CHK130-7132</strain>
    </source>
</reference>
<evidence type="ECO:0000313" key="3">
    <source>
        <dbReference type="Proteomes" id="UP000823854"/>
    </source>
</evidence>
<evidence type="ECO:0000256" key="1">
    <source>
        <dbReference type="SAM" id="MobiDB-lite"/>
    </source>
</evidence>